<dbReference type="AlphaFoldDB" id="X1U0F3"/>
<protein>
    <submittedName>
        <fullName evidence="1">Uncharacterized protein</fullName>
    </submittedName>
</protein>
<comment type="caution">
    <text evidence="1">The sequence shown here is derived from an EMBL/GenBank/DDBJ whole genome shotgun (WGS) entry which is preliminary data.</text>
</comment>
<feature type="non-terminal residue" evidence="1">
    <location>
        <position position="51"/>
    </location>
</feature>
<accession>X1U0F3</accession>
<dbReference type="SUPFAM" id="SSF53163">
    <property type="entry name" value="HybD-like"/>
    <property type="match status" value="1"/>
</dbReference>
<organism evidence="1">
    <name type="scientific">marine sediment metagenome</name>
    <dbReference type="NCBI Taxonomy" id="412755"/>
    <lineage>
        <taxon>unclassified sequences</taxon>
        <taxon>metagenomes</taxon>
        <taxon>ecological metagenomes</taxon>
    </lineage>
</organism>
<sequence length="51" mass="5498">MGALVVNEESLQALKKELATAKKVVILGVGNELYDNDSLGLLAAREIEKSR</sequence>
<gene>
    <name evidence="1" type="ORF">S12H4_47490</name>
</gene>
<dbReference type="EMBL" id="BARW01029574">
    <property type="protein sequence ID" value="GAJ10959.1"/>
    <property type="molecule type" value="Genomic_DNA"/>
</dbReference>
<proteinExistence type="predicted"/>
<reference evidence="1" key="1">
    <citation type="journal article" date="2014" name="Front. Microbiol.">
        <title>High frequency of phylogenetically diverse reductive dehalogenase-homologous genes in deep subseafloor sedimentary metagenomes.</title>
        <authorList>
            <person name="Kawai M."/>
            <person name="Futagami T."/>
            <person name="Toyoda A."/>
            <person name="Takaki Y."/>
            <person name="Nishi S."/>
            <person name="Hori S."/>
            <person name="Arai W."/>
            <person name="Tsubouchi T."/>
            <person name="Morono Y."/>
            <person name="Uchiyama I."/>
            <person name="Ito T."/>
            <person name="Fujiyama A."/>
            <person name="Inagaki F."/>
            <person name="Takami H."/>
        </authorList>
    </citation>
    <scope>NUCLEOTIDE SEQUENCE</scope>
    <source>
        <strain evidence="1">Expedition CK06-06</strain>
    </source>
</reference>
<name>X1U0F3_9ZZZZ</name>
<evidence type="ECO:0000313" key="1">
    <source>
        <dbReference type="EMBL" id="GAJ10959.1"/>
    </source>
</evidence>
<dbReference type="InterPro" id="IPR023430">
    <property type="entry name" value="Pept_HybD-like_dom_sf"/>
</dbReference>